<dbReference type="Proteomes" id="UP000887458">
    <property type="component" value="Unassembled WGS sequence"/>
</dbReference>
<sequence>MARLIISSYFIIITIIISGPLGQNEDDDHLTILYIIKAVSPFVQYGIDGGGRMLDLIVLKHFS</sequence>
<comment type="caution">
    <text evidence="1">The sequence shown here is derived from an EMBL/GenBank/DDBJ whole genome shotgun (WGS) entry which is preliminary data.</text>
</comment>
<evidence type="ECO:0000313" key="1">
    <source>
        <dbReference type="EMBL" id="KAH9417319.1"/>
    </source>
</evidence>
<accession>A0ABQ8J421</accession>
<protein>
    <submittedName>
        <fullName evidence="1">Uncharacterized protein</fullName>
    </submittedName>
</protein>
<name>A0ABQ8J421_DERPT</name>
<proteinExistence type="predicted"/>
<evidence type="ECO:0000313" key="2">
    <source>
        <dbReference type="Proteomes" id="UP000887458"/>
    </source>
</evidence>
<gene>
    <name evidence="1" type="ORF">DERP_007316</name>
</gene>
<keyword evidence="2" id="KW-1185">Reference proteome</keyword>
<dbReference type="EMBL" id="NJHN03000077">
    <property type="protein sequence ID" value="KAH9417319.1"/>
    <property type="molecule type" value="Genomic_DNA"/>
</dbReference>
<organism evidence="1 2">
    <name type="scientific">Dermatophagoides pteronyssinus</name>
    <name type="common">European house dust mite</name>
    <dbReference type="NCBI Taxonomy" id="6956"/>
    <lineage>
        <taxon>Eukaryota</taxon>
        <taxon>Metazoa</taxon>
        <taxon>Ecdysozoa</taxon>
        <taxon>Arthropoda</taxon>
        <taxon>Chelicerata</taxon>
        <taxon>Arachnida</taxon>
        <taxon>Acari</taxon>
        <taxon>Acariformes</taxon>
        <taxon>Sarcoptiformes</taxon>
        <taxon>Astigmata</taxon>
        <taxon>Psoroptidia</taxon>
        <taxon>Analgoidea</taxon>
        <taxon>Pyroglyphidae</taxon>
        <taxon>Dermatophagoidinae</taxon>
        <taxon>Dermatophagoides</taxon>
    </lineage>
</organism>
<reference evidence="1 2" key="1">
    <citation type="journal article" date="2018" name="J. Allergy Clin. Immunol.">
        <title>High-quality assembly of Dermatophagoides pteronyssinus genome and transcriptome reveals a wide range of novel allergens.</title>
        <authorList>
            <person name="Liu X.Y."/>
            <person name="Yang K.Y."/>
            <person name="Wang M.Q."/>
            <person name="Kwok J.S."/>
            <person name="Zeng X."/>
            <person name="Yang Z."/>
            <person name="Xiao X.J."/>
            <person name="Lau C.P."/>
            <person name="Li Y."/>
            <person name="Huang Z.M."/>
            <person name="Ba J.G."/>
            <person name="Yim A.K."/>
            <person name="Ouyang C.Y."/>
            <person name="Ngai S.M."/>
            <person name="Chan T.F."/>
            <person name="Leung E.L."/>
            <person name="Liu L."/>
            <person name="Liu Z.G."/>
            <person name="Tsui S.K."/>
        </authorList>
    </citation>
    <scope>NUCLEOTIDE SEQUENCE [LARGE SCALE GENOMIC DNA]</scope>
    <source>
        <strain evidence="1">Derp</strain>
    </source>
</reference>
<reference evidence="1 2" key="2">
    <citation type="journal article" date="2022" name="Mol. Biol. Evol.">
        <title>Comparative Genomics Reveals Insights into the Divergent Evolution of Astigmatic Mites and Household Pest Adaptations.</title>
        <authorList>
            <person name="Xiong Q."/>
            <person name="Wan A.T."/>
            <person name="Liu X."/>
            <person name="Fung C.S."/>
            <person name="Xiao X."/>
            <person name="Malainual N."/>
            <person name="Hou J."/>
            <person name="Wang L."/>
            <person name="Wang M."/>
            <person name="Yang K.Y."/>
            <person name="Cui Y."/>
            <person name="Leung E.L."/>
            <person name="Nong W."/>
            <person name="Shin S.K."/>
            <person name="Au S.W."/>
            <person name="Jeong K.Y."/>
            <person name="Chew F.T."/>
            <person name="Hui J.H."/>
            <person name="Leung T.F."/>
            <person name="Tungtrongchitr A."/>
            <person name="Zhong N."/>
            <person name="Liu Z."/>
            <person name="Tsui S.K."/>
        </authorList>
    </citation>
    <scope>NUCLEOTIDE SEQUENCE [LARGE SCALE GENOMIC DNA]</scope>
    <source>
        <strain evidence="1">Derp</strain>
    </source>
</reference>